<organism evidence="2 3">
    <name type="scientific">Shewanella avicenniae</name>
    <dbReference type="NCBI Taxonomy" id="2814294"/>
    <lineage>
        <taxon>Bacteria</taxon>
        <taxon>Pseudomonadati</taxon>
        <taxon>Pseudomonadota</taxon>
        <taxon>Gammaproteobacteria</taxon>
        <taxon>Alteromonadales</taxon>
        <taxon>Shewanellaceae</taxon>
        <taxon>Shewanella</taxon>
    </lineage>
</organism>
<reference evidence="2 3" key="1">
    <citation type="submission" date="2021-03" db="EMBL/GenBank/DDBJ databases">
        <title>Novel species identification of genus Shewanella.</title>
        <authorList>
            <person name="Liu G."/>
            <person name="Zhang Q."/>
        </authorList>
    </citation>
    <scope>NUCLEOTIDE SEQUENCE [LARGE SCALE GENOMIC DNA]</scope>
    <source>
        <strain evidence="2 3">FJAT-51800</strain>
    </source>
</reference>
<sequence>MNMTDKEFVAQVERYYCKQQRSQWQAFVIGCVLLAVTVMGHDWLSHISDELPTLFSLISGLSFSVFLVNYWGTPADKLLGEAVQLLEKYRHQRR</sequence>
<feature type="transmembrane region" description="Helical" evidence="1">
    <location>
        <begin position="24"/>
        <end position="41"/>
    </location>
</feature>
<dbReference type="RefSeq" id="WP_207354189.1">
    <property type="nucleotide sequence ID" value="NZ_CP071503.1"/>
</dbReference>
<evidence type="ECO:0008006" key="4">
    <source>
        <dbReference type="Google" id="ProtNLM"/>
    </source>
</evidence>
<gene>
    <name evidence="2" type="ORF">JYB87_14560</name>
</gene>
<dbReference type="EMBL" id="CP071503">
    <property type="protein sequence ID" value="QSX32951.1"/>
    <property type="molecule type" value="Genomic_DNA"/>
</dbReference>
<keyword evidence="3" id="KW-1185">Reference proteome</keyword>
<keyword evidence="1" id="KW-0472">Membrane</keyword>
<evidence type="ECO:0000313" key="2">
    <source>
        <dbReference type="EMBL" id="QSX32951.1"/>
    </source>
</evidence>
<evidence type="ECO:0000256" key="1">
    <source>
        <dbReference type="SAM" id="Phobius"/>
    </source>
</evidence>
<proteinExistence type="predicted"/>
<keyword evidence="1" id="KW-0812">Transmembrane</keyword>
<feature type="transmembrane region" description="Helical" evidence="1">
    <location>
        <begin position="53"/>
        <end position="71"/>
    </location>
</feature>
<dbReference type="Proteomes" id="UP000662770">
    <property type="component" value="Chromosome"/>
</dbReference>
<keyword evidence="1" id="KW-1133">Transmembrane helix</keyword>
<accession>A0ABX7QPT8</accession>
<protein>
    <recommendedName>
        <fullName evidence="4">Holin</fullName>
    </recommendedName>
</protein>
<evidence type="ECO:0000313" key="3">
    <source>
        <dbReference type="Proteomes" id="UP000662770"/>
    </source>
</evidence>
<name>A0ABX7QPT8_9GAMM</name>